<dbReference type="EMBL" id="UZAH01023816">
    <property type="protein sequence ID" value="VDO57737.1"/>
    <property type="molecule type" value="Genomic_DNA"/>
</dbReference>
<dbReference type="WBParaSite" id="HPBE_0000401301-mRNA-1">
    <property type="protein sequence ID" value="HPBE_0000401301-mRNA-1"/>
    <property type="gene ID" value="HPBE_0000401301"/>
</dbReference>
<dbReference type="Proteomes" id="UP000050761">
    <property type="component" value="Unassembled WGS sequence"/>
</dbReference>
<feature type="region of interest" description="Disordered" evidence="1">
    <location>
        <begin position="35"/>
        <end position="74"/>
    </location>
</feature>
<keyword evidence="3" id="KW-1185">Reference proteome</keyword>
<proteinExistence type="predicted"/>
<name>A0A183FCX1_HELPZ</name>
<accession>A0A183FCX1</accession>
<organism evidence="3 4">
    <name type="scientific">Heligmosomoides polygyrus</name>
    <name type="common">Parasitic roundworm</name>
    <dbReference type="NCBI Taxonomy" id="6339"/>
    <lineage>
        <taxon>Eukaryota</taxon>
        <taxon>Metazoa</taxon>
        <taxon>Ecdysozoa</taxon>
        <taxon>Nematoda</taxon>
        <taxon>Chromadorea</taxon>
        <taxon>Rhabditida</taxon>
        <taxon>Rhabditina</taxon>
        <taxon>Rhabditomorpha</taxon>
        <taxon>Strongyloidea</taxon>
        <taxon>Heligmosomidae</taxon>
        <taxon>Heligmosomoides</taxon>
    </lineage>
</organism>
<sequence length="99" mass="10432">MSAPTYPIPYDQNTAVYTNGQVPMPMPVHIPTSVAMVSSGSPRPHSTVAGPTVTSPPGVQMQSRPMSMPPNGAGASPVQFIPVCRYEDSQAIRAVAFHP</sequence>
<gene>
    <name evidence="2" type="ORF">HPBE_LOCUS4014</name>
</gene>
<evidence type="ECO:0000313" key="3">
    <source>
        <dbReference type="Proteomes" id="UP000050761"/>
    </source>
</evidence>
<reference evidence="2 3" key="1">
    <citation type="submission" date="2018-11" db="EMBL/GenBank/DDBJ databases">
        <authorList>
            <consortium name="Pathogen Informatics"/>
        </authorList>
    </citation>
    <scope>NUCLEOTIDE SEQUENCE [LARGE SCALE GENOMIC DNA]</scope>
</reference>
<reference evidence="4" key="2">
    <citation type="submission" date="2019-09" db="UniProtKB">
        <authorList>
            <consortium name="WormBaseParasite"/>
        </authorList>
    </citation>
    <scope>IDENTIFICATION</scope>
</reference>
<protein>
    <submittedName>
        <fullName evidence="4">DAZ-associated protein 2</fullName>
    </submittedName>
</protein>
<feature type="compositionally biased region" description="Polar residues" evidence="1">
    <location>
        <begin position="52"/>
        <end position="65"/>
    </location>
</feature>
<evidence type="ECO:0000313" key="4">
    <source>
        <dbReference type="WBParaSite" id="HPBE_0000401301-mRNA-1"/>
    </source>
</evidence>
<accession>A0A3P7XDT2</accession>
<dbReference type="AlphaFoldDB" id="A0A183FCX1"/>
<evidence type="ECO:0000256" key="1">
    <source>
        <dbReference type="SAM" id="MobiDB-lite"/>
    </source>
</evidence>
<evidence type="ECO:0000313" key="2">
    <source>
        <dbReference type="EMBL" id="VDO57737.1"/>
    </source>
</evidence>